<dbReference type="RefSeq" id="WP_279929008.1">
    <property type="nucleotide sequence ID" value="NZ_JARWBG010000018.1"/>
</dbReference>
<feature type="domain" description="Excalibur calcium-binding" evidence="2">
    <location>
        <begin position="231"/>
        <end position="267"/>
    </location>
</feature>
<dbReference type="Proteomes" id="UP001223144">
    <property type="component" value="Unassembled WGS sequence"/>
</dbReference>
<evidence type="ECO:0000256" key="1">
    <source>
        <dbReference type="SAM" id="MobiDB-lite"/>
    </source>
</evidence>
<reference evidence="3 4" key="1">
    <citation type="submission" date="2023-04" db="EMBL/GenBank/DDBJ databases">
        <title>Streptomyces chengmaiensis sp. nov. isolated from the stem of mangrove plant in Hainan.</title>
        <authorList>
            <person name="Huang X."/>
            <person name="Zhou S."/>
            <person name="Chu X."/>
            <person name="Xie Y."/>
            <person name="Lin Y."/>
        </authorList>
    </citation>
    <scope>NUCLEOTIDE SEQUENCE [LARGE SCALE GENOMIC DNA]</scope>
    <source>
        <strain evidence="3 4">HNM0663</strain>
    </source>
</reference>
<comment type="caution">
    <text evidence="3">The sequence shown here is derived from an EMBL/GenBank/DDBJ whole genome shotgun (WGS) entry which is preliminary data.</text>
</comment>
<dbReference type="SMART" id="SM00894">
    <property type="entry name" value="Excalibur"/>
    <property type="match status" value="2"/>
</dbReference>
<dbReference type="Gene3D" id="2.60.40.3440">
    <property type="match status" value="1"/>
</dbReference>
<feature type="region of interest" description="Disordered" evidence="1">
    <location>
        <begin position="173"/>
        <end position="267"/>
    </location>
</feature>
<sequence>MRLIATAVALGISAVGCGGGTGGTEGEKAGAADPSAVSGTPLETAASETASPTPSPTPTWSFSLSDDEDTAEAGERIVIAVLDNDTVTSPSGATEGLDLDLTVDAVPGHGTATVDGARIAYRPTAGYSGPDEFTYRVKPQDGGTGGTAVVRINVTAPPPVSYRNCDAARAAGAAPVHRGDPGYGSHLDRDGDGVGCEPYSGSSGGSTGGSNGGSSSGGSSSGGSGGGGSTYYKNCDAARAAGAAPVHRGDPGYGSHLDRDGDGVGCE</sequence>
<dbReference type="EMBL" id="JARWBG010000018">
    <property type="protein sequence ID" value="MDH2390486.1"/>
    <property type="molecule type" value="Genomic_DNA"/>
</dbReference>
<evidence type="ECO:0000259" key="2">
    <source>
        <dbReference type="SMART" id="SM00894"/>
    </source>
</evidence>
<feature type="region of interest" description="Disordered" evidence="1">
    <location>
        <begin position="24"/>
        <end position="68"/>
    </location>
</feature>
<proteinExistence type="predicted"/>
<organism evidence="3 4">
    <name type="scientific">Streptomyces chengmaiensis</name>
    <dbReference type="NCBI Taxonomy" id="3040919"/>
    <lineage>
        <taxon>Bacteria</taxon>
        <taxon>Bacillati</taxon>
        <taxon>Actinomycetota</taxon>
        <taxon>Actinomycetes</taxon>
        <taxon>Kitasatosporales</taxon>
        <taxon>Streptomycetaceae</taxon>
        <taxon>Streptomyces</taxon>
    </lineage>
</organism>
<gene>
    <name evidence="3" type="ORF">QCN29_17125</name>
</gene>
<name>A0ABT6HP73_9ACTN</name>
<feature type="compositionally biased region" description="Basic and acidic residues" evidence="1">
    <location>
        <begin position="256"/>
        <end position="267"/>
    </location>
</feature>
<dbReference type="InterPro" id="IPR008613">
    <property type="entry name" value="Excalibur_Ca-bd_domain"/>
</dbReference>
<feature type="compositionally biased region" description="Gly residues" evidence="1">
    <location>
        <begin position="202"/>
        <end position="229"/>
    </location>
</feature>
<dbReference type="Pfam" id="PF05901">
    <property type="entry name" value="Excalibur"/>
    <property type="match status" value="2"/>
</dbReference>
<dbReference type="PROSITE" id="PS51257">
    <property type="entry name" value="PROKAR_LIPOPROTEIN"/>
    <property type="match status" value="1"/>
</dbReference>
<dbReference type="Pfam" id="PF17963">
    <property type="entry name" value="Big_9"/>
    <property type="match status" value="1"/>
</dbReference>
<feature type="domain" description="Excalibur calcium-binding" evidence="2">
    <location>
        <begin position="161"/>
        <end position="197"/>
    </location>
</feature>
<evidence type="ECO:0000313" key="4">
    <source>
        <dbReference type="Proteomes" id="UP001223144"/>
    </source>
</evidence>
<protein>
    <submittedName>
        <fullName evidence="3">Excalibur calcium-binding domain-containing protein</fullName>
    </submittedName>
</protein>
<evidence type="ECO:0000313" key="3">
    <source>
        <dbReference type="EMBL" id="MDH2390486.1"/>
    </source>
</evidence>
<feature type="compositionally biased region" description="Low complexity" evidence="1">
    <location>
        <begin position="43"/>
        <end position="52"/>
    </location>
</feature>
<accession>A0ABT6HP73</accession>
<keyword evidence="4" id="KW-1185">Reference proteome</keyword>